<evidence type="ECO:0000259" key="1">
    <source>
        <dbReference type="Pfam" id="PF01370"/>
    </source>
</evidence>
<dbReference type="GO" id="GO:0005737">
    <property type="term" value="C:cytoplasm"/>
    <property type="evidence" value="ECO:0007669"/>
    <property type="project" value="TreeGrafter"/>
</dbReference>
<sequence>MRVLVTGANGFVGSAVFARLQADASTVVTGAVRSLAGSPPTDGLLHAVGDIGAETNWAAALESVDVVIHLAARAHVLNDSSTDPLAAFRRINVDGAVALAQSAIRQGVKRFIFISSIGVNGNVTDTQPFSETSSPAPHADYARTKYEAEEALKHLCAGSAMELVIIRPPLVYAAHAPGNFKRLLKLVSSGIPMPFGSLRNQRSLVALDNLVDFIITCTRHPAAANELFLISDGEDVSTADMLRLLAQGMGKKSLLLPVPSPLLAVLATAVGKRNIHTQLCCSLQLDSSKSRALLGWTPRVDVSSALAEAGRRYAQTA</sequence>
<dbReference type="PANTHER" id="PTHR48079">
    <property type="entry name" value="PROTEIN YEEZ"/>
    <property type="match status" value="1"/>
</dbReference>
<dbReference type="EMBL" id="MKZO01000025">
    <property type="protein sequence ID" value="OLS62088.1"/>
    <property type="molecule type" value="Genomic_DNA"/>
</dbReference>
<reference evidence="2 3" key="1">
    <citation type="submission" date="2016-10" db="EMBL/GenBank/DDBJ databases">
        <title>Genome Sequence of Pseudomonas putida GM4FR.</title>
        <authorList>
            <person name="Poehlein A."/>
            <person name="Wemheuer F."/>
            <person name="Hollensteiner J."/>
            <person name="Wemheuer B."/>
        </authorList>
    </citation>
    <scope>NUCLEOTIDE SEQUENCE [LARGE SCALE GENOMIC DNA]</scope>
    <source>
        <strain evidence="2 3">GM4FR</strain>
    </source>
</reference>
<feature type="domain" description="NAD-dependent epimerase/dehydratase" evidence="1">
    <location>
        <begin position="3"/>
        <end position="224"/>
    </location>
</feature>
<proteinExistence type="predicted"/>
<dbReference type="InterPro" id="IPR051783">
    <property type="entry name" value="NAD(P)-dependent_oxidoreduct"/>
</dbReference>
<organism evidence="2 3">
    <name type="scientific">Pseudomonas putida</name>
    <name type="common">Arthrobacter siderocapsulatus</name>
    <dbReference type="NCBI Taxonomy" id="303"/>
    <lineage>
        <taxon>Bacteria</taxon>
        <taxon>Pseudomonadati</taxon>
        <taxon>Pseudomonadota</taxon>
        <taxon>Gammaproteobacteria</taxon>
        <taxon>Pseudomonadales</taxon>
        <taxon>Pseudomonadaceae</taxon>
        <taxon>Pseudomonas</taxon>
    </lineage>
</organism>
<comment type="caution">
    <text evidence="2">The sequence shown here is derived from an EMBL/GenBank/DDBJ whole genome shotgun (WGS) entry which is preliminary data.</text>
</comment>
<dbReference type="SUPFAM" id="SSF51735">
    <property type="entry name" value="NAD(P)-binding Rossmann-fold domains"/>
    <property type="match status" value="1"/>
</dbReference>
<protein>
    <recommendedName>
        <fullName evidence="1">NAD-dependent epimerase/dehydratase domain-containing protein</fullName>
    </recommendedName>
</protein>
<dbReference type="OrthoDB" id="9801056at2"/>
<dbReference type="InterPro" id="IPR036291">
    <property type="entry name" value="NAD(P)-bd_dom_sf"/>
</dbReference>
<dbReference type="Gene3D" id="3.40.50.720">
    <property type="entry name" value="NAD(P)-binding Rossmann-like Domain"/>
    <property type="match status" value="1"/>
</dbReference>
<evidence type="ECO:0000313" key="2">
    <source>
        <dbReference type="EMBL" id="OLS62088.1"/>
    </source>
</evidence>
<dbReference type="AlphaFoldDB" id="A0A1Q9R3Z8"/>
<gene>
    <name evidence="2" type="ORF">PSEMO_29900</name>
</gene>
<dbReference type="Proteomes" id="UP000186736">
    <property type="component" value="Unassembled WGS sequence"/>
</dbReference>
<accession>A0A1Q9R3Z8</accession>
<dbReference type="PANTHER" id="PTHR48079:SF6">
    <property type="entry name" value="NAD(P)-BINDING DOMAIN-CONTAINING PROTEIN-RELATED"/>
    <property type="match status" value="1"/>
</dbReference>
<dbReference type="Pfam" id="PF01370">
    <property type="entry name" value="Epimerase"/>
    <property type="match status" value="1"/>
</dbReference>
<dbReference type="GO" id="GO:0004029">
    <property type="term" value="F:aldehyde dehydrogenase (NAD+) activity"/>
    <property type="evidence" value="ECO:0007669"/>
    <property type="project" value="TreeGrafter"/>
</dbReference>
<dbReference type="InterPro" id="IPR001509">
    <property type="entry name" value="Epimerase_deHydtase"/>
</dbReference>
<evidence type="ECO:0000313" key="3">
    <source>
        <dbReference type="Proteomes" id="UP000186736"/>
    </source>
</evidence>
<name>A0A1Q9R3Z8_PSEPU</name>